<sequence length="87" mass="9908">MPPQRRVSTVFNEKHKLQMQSFVAKKLNNGQARIERDEIEVVGANMGLSAEESVFLFESLEGAHWRGTYLALDERERWTAVSVSNVS</sequence>
<protein>
    <submittedName>
        <fullName evidence="1">Uncharacterized protein</fullName>
    </submittedName>
</protein>
<organism evidence="1">
    <name type="scientific">uncultured Rubrobacteraceae bacterium</name>
    <dbReference type="NCBI Taxonomy" id="349277"/>
    <lineage>
        <taxon>Bacteria</taxon>
        <taxon>Bacillati</taxon>
        <taxon>Actinomycetota</taxon>
        <taxon>Rubrobacteria</taxon>
        <taxon>Rubrobacterales</taxon>
        <taxon>Rubrobacteraceae</taxon>
        <taxon>environmental samples</taxon>
    </lineage>
</organism>
<name>A0A6J4R0H6_9ACTN</name>
<gene>
    <name evidence="1" type="ORF">AVDCRST_MAG37-2882</name>
</gene>
<dbReference type="AlphaFoldDB" id="A0A6J4R0H6"/>
<evidence type="ECO:0000313" key="1">
    <source>
        <dbReference type="EMBL" id="CAA9455285.1"/>
    </source>
</evidence>
<reference evidence="1" key="1">
    <citation type="submission" date="2020-02" db="EMBL/GenBank/DDBJ databases">
        <authorList>
            <person name="Meier V. D."/>
        </authorList>
    </citation>
    <scope>NUCLEOTIDE SEQUENCE</scope>
    <source>
        <strain evidence="1">AVDCRST_MAG37</strain>
    </source>
</reference>
<dbReference type="EMBL" id="CADCVD010000148">
    <property type="protein sequence ID" value="CAA9455285.1"/>
    <property type="molecule type" value="Genomic_DNA"/>
</dbReference>
<accession>A0A6J4R0H6</accession>
<proteinExistence type="predicted"/>